<dbReference type="SUPFAM" id="SSF52058">
    <property type="entry name" value="L domain-like"/>
    <property type="match status" value="1"/>
</dbReference>
<reference evidence="6" key="1">
    <citation type="submission" date="2020-11" db="EMBL/GenBank/DDBJ databases">
        <title>Gallus gallus (Chicken) genome, bGalGal1, GRCg7b, maternal haplotype autosomes + Z &amp; W.</title>
        <authorList>
            <person name="Warren W."/>
            <person name="Formenti G."/>
            <person name="Fedrigo O."/>
            <person name="Haase B."/>
            <person name="Mountcastle J."/>
            <person name="Balacco J."/>
            <person name="Tracey A."/>
            <person name="Schneider V."/>
            <person name="Okimoto R."/>
            <person name="Cheng H."/>
            <person name="Hawken R."/>
            <person name="Howe K."/>
            <person name="Jarvis E.D."/>
        </authorList>
    </citation>
    <scope>NUCLEOTIDE SEQUENCE [LARGE SCALE GENOMIC DNA]</scope>
    <source>
        <strain evidence="6">Broiler</strain>
    </source>
</reference>
<dbReference type="Pfam" id="PF13855">
    <property type="entry name" value="LRR_8"/>
    <property type="match status" value="1"/>
</dbReference>
<dbReference type="InterPro" id="IPR000483">
    <property type="entry name" value="Cys-rich_flank_reg_C"/>
</dbReference>
<feature type="signal peptide" evidence="4">
    <location>
        <begin position="1"/>
        <end position="22"/>
    </location>
</feature>
<dbReference type="InterPro" id="IPR050541">
    <property type="entry name" value="LRR_TM_domain-containing"/>
</dbReference>
<keyword evidence="8" id="KW-1267">Proteomics identification</keyword>
<dbReference type="GeneTree" id="ENSGT00940000163073"/>
<evidence type="ECO:0000313" key="7">
    <source>
        <dbReference type="Proteomes" id="UP000000539"/>
    </source>
</evidence>
<keyword evidence="1" id="KW-0433">Leucine-rich repeat</keyword>
<evidence type="ECO:0000256" key="4">
    <source>
        <dbReference type="SAM" id="SignalP"/>
    </source>
</evidence>
<accession>A0A8V1AFJ6</accession>
<dbReference type="PANTHER" id="PTHR24369">
    <property type="entry name" value="ANTIGEN BSP, PUTATIVE-RELATED"/>
    <property type="match status" value="1"/>
</dbReference>
<dbReference type="AlphaFoldDB" id="A0A8V1AFJ6"/>
<protein>
    <recommendedName>
        <fullName evidence="5">LRRCT domain-containing protein</fullName>
    </recommendedName>
</protein>
<dbReference type="PROSITE" id="PS51450">
    <property type="entry name" value="LRR"/>
    <property type="match status" value="1"/>
</dbReference>
<evidence type="ECO:0000256" key="1">
    <source>
        <dbReference type="ARBA" id="ARBA00022614"/>
    </source>
</evidence>
<proteinExistence type="evidence at protein level"/>
<evidence type="ECO:0000313" key="6">
    <source>
        <dbReference type="Ensembl" id="ENSGALP00010041087.1"/>
    </source>
</evidence>
<dbReference type="InterPro" id="IPR032675">
    <property type="entry name" value="LRR_dom_sf"/>
</dbReference>
<keyword evidence="2 4" id="KW-0732">Signal</keyword>
<evidence type="ECO:0007829" key="8">
    <source>
        <dbReference type="PeptideAtlas" id="A0A8V1AFJ6"/>
    </source>
</evidence>
<organism evidence="6 7">
    <name type="scientific">Gallus gallus</name>
    <name type="common">Chicken</name>
    <dbReference type="NCBI Taxonomy" id="9031"/>
    <lineage>
        <taxon>Eukaryota</taxon>
        <taxon>Metazoa</taxon>
        <taxon>Chordata</taxon>
        <taxon>Craniata</taxon>
        <taxon>Vertebrata</taxon>
        <taxon>Euteleostomi</taxon>
        <taxon>Archelosauria</taxon>
        <taxon>Archosauria</taxon>
        <taxon>Dinosauria</taxon>
        <taxon>Saurischia</taxon>
        <taxon>Theropoda</taxon>
        <taxon>Coelurosauria</taxon>
        <taxon>Aves</taxon>
        <taxon>Neognathae</taxon>
        <taxon>Galloanserae</taxon>
        <taxon>Galliformes</taxon>
        <taxon>Phasianidae</taxon>
        <taxon>Phasianinae</taxon>
        <taxon>Gallus</taxon>
    </lineage>
</organism>
<evidence type="ECO:0000256" key="3">
    <source>
        <dbReference type="ARBA" id="ARBA00022737"/>
    </source>
</evidence>
<dbReference type="Gene3D" id="3.80.10.10">
    <property type="entry name" value="Ribonuclease Inhibitor"/>
    <property type="match status" value="1"/>
</dbReference>
<dbReference type="Proteomes" id="UP000000539">
    <property type="component" value="Chromosome 28"/>
</dbReference>
<dbReference type="SMART" id="SM00369">
    <property type="entry name" value="LRR_TYP"/>
    <property type="match status" value="4"/>
</dbReference>
<evidence type="ECO:0000259" key="5">
    <source>
        <dbReference type="SMART" id="SM00082"/>
    </source>
</evidence>
<dbReference type="PANTHER" id="PTHR24369:SF157">
    <property type="entry name" value="LRRCT DOMAIN-CONTAINING PROTEIN"/>
    <property type="match status" value="1"/>
</dbReference>
<keyword evidence="3" id="KW-0677">Repeat</keyword>
<dbReference type="Ensembl" id="ENSGALT00010067183.1">
    <property type="protein sequence ID" value="ENSGALP00010041087.1"/>
    <property type="gene ID" value="ENSGALG00010027718.1"/>
</dbReference>
<evidence type="ECO:0000256" key="2">
    <source>
        <dbReference type="ARBA" id="ARBA00022729"/>
    </source>
</evidence>
<sequence>MAVRFPALLPLILAALQPAAVPTEPPPPCPWEMNKVKDIVEVNCTGQDLGAVPVSLPEDTGILLLNANRLLSVSTAAFQTLPEDTGILLLNANRLLFISTATFQTLPALQGLPALTRLALAHNKLQALAPAAFRAVLQLQDLDLRGNALRTLPEDVFMGLRALKDLDLSDNALEELPRGLLQDLVTLETLWLSGNRLRALPSGFFPEGHLFAYVFLTENPWHCDCDLVYLRSWILRNEGSVYEPERGLGKTKVEVAPEKVLCQSPSEHLQKPIIRFKPNCGHVGDAEEEEEYEFHYEESTLIYPLLASLSPVYPPSSEEPTTAPHTP</sequence>
<gene>
    <name evidence="6" type="primary">LOC100857333</name>
</gene>
<reference evidence="6" key="3">
    <citation type="submission" date="2025-09" db="UniProtKB">
        <authorList>
            <consortium name="Ensembl"/>
        </authorList>
    </citation>
    <scope>IDENTIFICATION</scope>
    <source>
        <strain evidence="6">broiler</strain>
    </source>
</reference>
<dbReference type="InterPro" id="IPR001611">
    <property type="entry name" value="Leu-rich_rpt"/>
</dbReference>
<dbReference type="SMART" id="SM00082">
    <property type="entry name" value="LRRCT"/>
    <property type="match status" value="1"/>
</dbReference>
<keyword evidence="7" id="KW-1185">Reference proteome</keyword>
<feature type="chain" id="PRO_5036446831" description="LRRCT domain-containing protein" evidence="4">
    <location>
        <begin position="23"/>
        <end position="327"/>
    </location>
</feature>
<feature type="domain" description="LRRCT" evidence="5">
    <location>
        <begin position="219"/>
        <end position="281"/>
    </location>
</feature>
<dbReference type="Pfam" id="PF00560">
    <property type="entry name" value="LRR_1"/>
    <property type="match status" value="1"/>
</dbReference>
<reference evidence="6" key="2">
    <citation type="submission" date="2025-08" db="UniProtKB">
        <authorList>
            <consortium name="Ensembl"/>
        </authorList>
    </citation>
    <scope>IDENTIFICATION</scope>
    <source>
        <strain evidence="6">broiler</strain>
    </source>
</reference>
<dbReference type="InterPro" id="IPR003591">
    <property type="entry name" value="Leu-rich_rpt_typical-subtyp"/>
</dbReference>
<name>A0A8V1AFJ6_CHICK</name>